<dbReference type="SUPFAM" id="SSF69318">
    <property type="entry name" value="Integrin alpha N-terminal domain"/>
    <property type="match status" value="1"/>
</dbReference>
<dbReference type="InterPro" id="IPR028994">
    <property type="entry name" value="Integrin_alpha_N"/>
</dbReference>
<dbReference type="EMBL" id="LACI01000457">
    <property type="protein sequence ID" value="KJU86782.1"/>
    <property type="molecule type" value="Genomic_DNA"/>
</dbReference>
<dbReference type="PANTHER" id="PTHR46580:SF2">
    <property type="entry name" value="MAM DOMAIN-CONTAINING PROTEIN"/>
    <property type="match status" value="1"/>
</dbReference>
<dbReference type="Pfam" id="PF07603">
    <property type="entry name" value="Lcl_C"/>
    <property type="match status" value="1"/>
</dbReference>
<dbReference type="InterPro" id="IPR011460">
    <property type="entry name" value="Lcl_C"/>
</dbReference>
<evidence type="ECO:0000256" key="1">
    <source>
        <dbReference type="ARBA" id="ARBA00022729"/>
    </source>
</evidence>
<dbReference type="Gene3D" id="2.130.10.130">
    <property type="entry name" value="Integrin alpha, N-terminal"/>
    <property type="match status" value="2"/>
</dbReference>
<evidence type="ECO:0000313" key="5">
    <source>
        <dbReference type="Proteomes" id="UP000033423"/>
    </source>
</evidence>
<dbReference type="PATRIC" id="fig|29290.4.peg.1341"/>
<dbReference type="AlphaFoldDB" id="A0A0F3GY69"/>
<reference evidence="4 5" key="1">
    <citation type="submission" date="2015-02" db="EMBL/GenBank/DDBJ databases">
        <title>Single-cell genomics of uncultivated deep-branching MTB reveals a conserved set of magnetosome genes.</title>
        <authorList>
            <person name="Kolinko S."/>
            <person name="Richter M."/>
            <person name="Glockner F.O."/>
            <person name="Brachmann A."/>
            <person name="Schuler D."/>
        </authorList>
    </citation>
    <scope>NUCLEOTIDE SEQUENCE [LARGE SCALE GENOMIC DNA]</scope>
    <source>
        <strain evidence="4">TM-1</strain>
    </source>
</reference>
<sequence length="490" mass="54107">MRRGRITLLVLLSVLVLCIAPNGYGNDFDGDGKDDVLWYDTSSGRVHAWSMNGMDISKGMNFKYYGTGKALSTGDFNGDGISDWLSQNTQTHKVMISLNYGVDGDGNEDSRDVELEKQPDGNWVIMGVGDFDGDGKSDILWQNEDTYNTGIWFMDGGTVKSVALIDKQTDDSWHINGIGDFNGDGRSDILWKQNIELKDSYAHMVCVWLMDGVIVKSAAFPTKQPGDAFLITRGIGDFDGDGKIDILWQDMNKGTVYTWLMDGEKIKESSGESGVLSDWFVQAIGDFDGDGKSDILWHNPLNGGFAAWLMNGAVIKDKGMVTRFTKGSWKTVPDGSNVVTIFNSRFTDQGDGSMTDMFTGLEWMKNTTPCDPGGTTWGNALKCVDELGNGWRVPTIMESYSLCNKSGVQTGLDLNATEPFAPHYCNGKKSDLASLLNKAGFTNLFSNHYWSSTTANYDPLMAWSMDPGNGSVRYMQKHIAGRVWPVRTRR</sequence>
<comment type="caution">
    <text evidence="4">The sequence shown here is derived from an EMBL/GenBank/DDBJ whole genome shotgun (WGS) entry which is preliminary data.</text>
</comment>
<protein>
    <submittedName>
        <fullName evidence="4">FG-GAP repeat-containing protein</fullName>
    </submittedName>
</protein>
<keyword evidence="1 2" id="KW-0732">Signal</keyword>
<dbReference type="Proteomes" id="UP000033423">
    <property type="component" value="Unassembled WGS sequence"/>
</dbReference>
<accession>A0A0F3GY69</accession>
<organism evidence="4 5">
    <name type="scientific">Candidatus Magnetobacterium bavaricum</name>
    <dbReference type="NCBI Taxonomy" id="29290"/>
    <lineage>
        <taxon>Bacteria</taxon>
        <taxon>Pseudomonadati</taxon>
        <taxon>Nitrospirota</taxon>
        <taxon>Thermodesulfovibrionia</taxon>
        <taxon>Thermodesulfovibrionales</taxon>
        <taxon>Candidatus Magnetobacteriaceae</taxon>
        <taxon>Candidatus Magnetobacterium</taxon>
    </lineage>
</organism>
<dbReference type="InterPro" id="IPR013517">
    <property type="entry name" value="FG-GAP"/>
</dbReference>
<feature type="chain" id="PRO_5002461269" evidence="2">
    <location>
        <begin position="26"/>
        <end position="490"/>
    </location>
</feature>
<evidence type="ECO:0000259" key="3">
    <source>
        <dbReference type="Pfam" id="PF07603"/>
    </source>
</evidence>
<feature type="signal peptide" evidence="2">
    <location>
        <begin position="1"/>
        <end position="25"/>
    </location>
</feature>
<gene>
    <name evidence="4" type="ORF">MBAV_001017</name>
</gene>
<dbReference type="Pfam" id="PF13517">
    <property type="entry name" value="FG-GAP_3"/>
    <property type="match status" value="3"/>
</dbReference>
<feature type="domain" description="Lcl C-terminal" evidence="3">
    <location>
        <begin position="354"/>
        <end position="487"/>
    </location>
</feature>
<keyword evidence="5" id="KW-1185">Reference proteome</keyword>
<evidence type="ECO:0000313" key="4">
    <source>
        <dbReference type="EMBL" id="KJU86782.1"/>
    </source>
</evidence>
<dbReference type="PANTHER" id="PTHR46580">
    <property type="entry name" value="SENSOR KINASE-RELATED"/>
    <property type="match status" value="1"/>
</dbReference>
<proteinExistence type="predicted"/>
<name>A0A0F3GY69_9BACT</name>
<evidence type="ECO:0000256" key="2">
    <source>
        <dbReference type="SAM" id="SignalP"/>
    </source>
</evidence>